<proteinExistence type="predicted"/>
<dbReference type="SUPFAM" id="SSF54001">
    <property type="entry name" value="Cysteine proteinases"/>
    <property type="match status" value="1"/>
</dbReference>
<evidence type="ECO:0000313" key="4">
    <source>
        <dbReference type="EMBL" id="BCI61224.1"/>
    </source>
</evidence>
<evidence type="ECO:0000259" key="3">
    <source>
        <dbReference type="Pfam" id="PF05257"/>
    </source>
</evidence>
<dbReference type="RefSeq" id="WP_215533106.1">
    <property type="nucleotide sequence ID" value="NZ_AP023321.1"/>
</dbReference>
<dbReference type="Proteomes" id="UP000593890">
    <property type="component" value="Chromosome"/>
</dbReference>
<keyword evidence="2" id="KW-0732">Signal</keyword>
<evidence type="ECO:0000256" key="2">
    <source>
        <dbReference type="SAM" id="SignalP"/>
    </source>
</evidence>
<feature type="compositionally biased region" description="Low complexity" evidence="1">
    <location>
        <begin position="471"/>
        <end position="484"/>
    </location>
</feature>
<reference evidence="5" key="1">
    <citation type="submission" date="2020-07" db="EMBL/GenBank/DDBJ databases">
        <title>Complete genome sequencing of Clostridia bacterium strain 12CBH8.</title>
        <authorList>
            <person name="Sakamoto M."/>
            <person name="Murakami T."/>
            <person name="Mori H."/>
        </authorList>
    </citation>
    <scope>NUCLEOTIDE SEQUENCE [LARGE SCALE GENOMIC DNA]</scope>
    <source>
        <strain evidence="5">12CBH8</strain>
    </source>
</reference>
<dbReference type="InterPro" id="IPR007921">
    <property type="entry name" value="CHAP_dom"/>
</dbReference>
<protein>
    <recommendedName>
        <fullName evidence="3">Peptidase C51 domain-containing protein</fullName>
    </recommendedName>
</protein>
<evidence type="ECO:0000256" key="1">
    <source>
        <dbReference type="SAM" id="MobiDB-lite"/>
    </source>
</evidence>
<dbReference type="EMBL" id="AP023321">
    <property type="protein sequence ID" value="BCI61224.1"/>
    <property type="molecule type" value="Genomic_DNA"/>
</dbReference>
<sequence length="636" mass="67502">MRKQLRSAMVIASSLAVLVSSVILPVSAGASQEDTVPVVAEASDISTAQEWNMALENDSLPEQVVEGSEVEMSGNVVAGVPFDFVQLQILDETGEVEAEKALTCQDLQFDLSRFNEYPLFEGLDPGDKTMRVAGGKGTQTADLYISPLEVKPLVDASDVSIPSSVAQYGALDLVGTLESEEDLTSVSLAIYDENRMEAYLSIACEGQAFDLSQFNGQIDTSLIPVGDKTMKITATTVTEQKVVYEDSLEVLEAVPSELALDGFTAPAADYVKGADYSFAGTVSSNYPVQSVTMTIQDADGNVDFQKSLDGGDVSFDLAQFNEYFVISSLPSGDKTITIDAADALGSQTLAQEAFAVNTPADQSALAISGLEMPSTHQKGKGRALKGEITSNYLIQWVNVDILNASGEVETGKKIEVGATSFSLSNIDPYIAFSKLSAGQKTLVVTAADEGTEKQLFSQEFTVEEPVVAYSSGSSSSSSGGNSDSLPPVSSGTGAQAMISVAASQIGYHEASNGYTKYGDWYGMPTANWCTIFVAWCADQAGVLGTAIPNTGSTTACMSWFQQRGRYFSKGSGDPQPGDICFMKFDSSSRPCSHVALVEYTSGGKVYTIEGNNADQVIRRSYTFGSARIVGYGRPAY</sequence>
<keyword evidence="5" id="KW-1185">Reference proteome</keyword>
<dbReference type="Pfam" id="PF05257">
    <property type="entry name" value="CHAP"/>
    <property type="match status" value="1"/>
</dbReference>
<evidence type="ECO:0000313" key="5">
    <source>
        <dbReference type="Proteomes" id="UP000593890"/>
    </source>
</evidence>
<dbReference type="KEGG" id="sman:C12CBH8_18630"/>
<name>A0A7I8D9C6_9FIRM</name>
<dbReference type="AlphaFoldDB" id="A0A7I8D9C6"/>
<accession>A0A7I8D9C6</accession>
<gene>
    <name evidence="4" type="ORF">C12CBH8_18630</name>
</gene>
<dbReference type="Gene3D" id="3.90.1720.10">
    <property type="entry name" value="endopeptidase domain like (from Nostoc punctiforme)"/>
    <property type="match status" value="1"/>
</dbReference>
<feature type="signal peptide" evidence="2">
    <location>
        <begin position="1"/>
        <end position="28"/>
    </location>
</feature>
<organism evidence="4 5">
    <name type="scientific">Solibaculum mannosilyticum</name>
    <dbReference type="NCBI Taxonomy" id="2780922"/>
    <lineage>
        <taxon>Bacteria</taxon>
        <taxon>Bacillati</taxon>
        <taxon>Bacillota</taxon>
        <taxon>Clostridia</taxon>
        <taxon>Eubacteriales</taxon>
        <taxon>Oscillospiraceae</taxon>
        <taxon>Solibaculum</taxon>
    </lineage>
</organism>
<feature type="chain" id="PRO_5038809582" description="Peptidase C51 domain-containing protein" evidence="2">
    <location>
        <begin position="29"/>
        <end position="636"/>
    </location>
</feature>
<feature type="region of interest" description="Disordered" evidence="1">
    <location>
        <begin position="471"/>
        <end position="490"/>
    </location>
</feature>
<dbReference type="InterPro" id="IPR038765">
    <property type="entry name" value="Papain-like_cys_pep_sf"/>
</dbReference>
<feature type="domain" description="Peptidase C51" evidence="3">
    <location>
        <begin position="525"/>
        <end position="611"/>
    </location>
</feature>